<evidence type="ECO:0000313" key="2">
    <source>
        <dbReference type="Proteomes" id="UP000602442"/>
    </source>
</evidence>
<evidence type="ECO:0008006" key="3">
    <source>
        <dbReference type="Google" id="ProtNLM"/>
    </source>
</evidence>
<comment type="caution">
    <text evidence="1">The sequence shown here is derived from an EMBL/GenBank/DDBJ whole genome shotgun (WGS) entry which is preliminary data.</text>
</comment>
<reference evidence="1 2" key="1">
    <citation type="submission" date="2020-11" db="EMBL/GenBank/DDBJ databases">
        <title>Erythrobacter sediminis sp. nov., a marine bacterium from a tidal flat of Garorim Bay.</title>
        <authorList>
            <person name="Kim D."/>
            <person name="Yoo Y."/>
            <person name="Kim J.-J."/>
        </authorList>
    </citation>
    <scope>NUCLEOTIDE SEQUENCE [LARGE SCALE GENOMIC DNA]</scope>
    <source>
        <strain evidence="1 2">JGD-13</strain>
    </source>
</reference>
<gene>
    <name evidence="1" type="ORF">I5L03_00895</name>
</gene>
<accession>A0ABS0MZJ3</accession>
<sequence length="151" mass="17298">MRFVFFLILMCLPLAGCSWDRSARIEAGTSQPQFTFTNLGRFIGSNPEPVCATRVSMHQNERIVWEIFVPIESTDEAPKCKTIADIRYGEVPTGFMQSVPPEYLRENTPYELRFDNLGEYPRSGRRAFCLNEDREAVDVRFDSGRPSSCED</sequence>
<dbReference type="Proteomes" id="UP000602442">
    <property type="component" value="Unassembled WGS sequence"/>
</dbReference>
<protein>
    <recommendedName>
        <fullName evidence="3">Lipoprotein</fullName>
    </recommendedName>
</protein>
<dbReference type="EMBL" id="JAEANY010000001">
    <property type="protein sequence ID" value="MBH5321136.1"/>
    <property type="molecule type" value="Genomic_DNA"/>
</dbReference>
<organism evidence="1 2">
    <name type="scientific">Aurantiacibacter sediminis</name>
    <dbReference type="NCBI Taxonomy" id="2793064"/>
    <lineage>
        <taxon>Bacteria</taxon>
        <taxon>Pseudomonadati</taxon>
        <taxon>Pseudomonadota</taxon>
        <taxon>Alphaproteobacteria</taxon>
        <taxon>Sphingomonadales</taxon>
        <taxon>Erythrobacteraceae</taxon>
        <taxon>Aurantiacibacter</taxon>
    </lineage>
</organism>
<evidence type="ECO:0000313" key="1">
    <source>
        <dbReference type="EMBL" id="MBH5321136.1"/>
    </source>
</evidence>
<keyword evidence="2" id="KW-1185">Reference proteome</keyword>
<proteinExistence type="predicted"/>
<name>A0ABS0MZJ3_9SPHN</name>
<dbReference type="RefSeq" id="WP_197919828.1">
    <property type="nucleotide sequence ID" value="NZ_CAWPTA010000006.1"/>
</dbReference>